<sequence>MNDTLSLAEAAAYLKLGRDSTKALFSSGQLPGVSLNQKHTVFRRVTLDAYLRDLEIKQTAERRKVAEAMAARKEDGAARPRRKYRARIDLAPYERAAGILDKPVVAAPVEV</sequence>
<evidence type="ECO:0000259" key="1">
    <source>
        <dbReference type="Pfam" id="PF12728"/>
    </source>
</evidence>
<protein>
    <recommendedName>
        <fullName evidence="1">Helix-turn-helix domain-containing protein</fullName>
    </recommendedName>
</protein>
<accession>A0ABN1IJ70</accession>
<keyword evidence="3" id="KW-1185">Reference proteome</keyword>
<evidence type="ECO:0000313" key="2">
    <source>
        <dbReference type="EMBL" id="GAA0715185.1"/>
    </source>
</evidence>
<reference evidence="2 3" key="1">
    <citation type="journal article" date="2019" name="Int. J. Syst. Evol. Microbiol.">
        <title>The Global Catalogue of Microorganisms (GCM) 10K type strain sequencing project: providing services to taxonomists for standard genome sequencing and annotation.</title>
        <authorList>
            <consortium name="The Broad Institute Genomics Platform"/>
            <consortium name="The Broad Institute Genome Sequencing Center for Infectious Disease"/>
            <person name="Wu L."/>
            <person name="Ma J."/>
        </authorList>
    </citation>
    <scope>NUCLEOTIDE SEQUENCE [LARGE SCALE GENOMIC DNA]</scope>
    <source>
        <strain evidence="2 3">JCM 15421</strain>
    </source>
</reference>
<dbReference type="RefSeq" id="WP_343790496.1">
    <property type="nucleotide sequence ID" value="NZ_BAAAEU010000008.1"/>
</dbReference>
<organism evidence="2 3">
    <name type="scientific">Dokdonella soli</name>
    <dbReference type="NCBI Taxonomy" id="529810"/>
    <lineage>
        <taxon>Bacteria</taxon>
        <taxon>Pseudomonadati</taxon>
        <taxon>Pseudomonadota</taxon>
        <taxon>Gammaproteobacteria</taxon>
        <taxon>Lysobacterales</taxon>
        <taxon>Rhodanobacteraceae</taxon>
        <taxon>Dokdonella</taxon>
    </lineage>
</organism>
<evidence type="ECO:0000313" key="3">
    <source>
        <dbReference type="Proteomes" id="UP001501523"/>
    </source>
</evidence>
<dbReference type="EMBL" id="BAAAEU010000008">
    <property type="protein sequence ID" value="GAA0715185.1"/>
    <property type="molecule type" value="Genomic_DNA"/>
</dbReference>
<comment type="caution">
    <text evidence="2">The sequence shown here is derived from an EMBL/GenBank/DDBJ whole genome shotgun (WGS) entry which is preliminary data.</text>
</comment>
<dbReference type="Pfam" id="PF12728">
    <property type="entry name" value="HTH_17"/>
    <property type="match status" value="1"/>
</dbReference>
<dbReference type="Proteomes" id="UP001501523">
    <property type="component" value="Unassembled WGS sequence"/>
</dbReference>
<feature type="domain" description="Helix-turn-helix" evidence="1">
    <location>
        <begin position="5"/>
        <end position="52"/>
    </location>
</feature>
<dbReference type="InterPro" id="IPR041657">
    <property type="entry name" value="HTH_17"/>
</dbReference>
<name>A0ABN1IJ70_9GAMM</name>
<proteinExistence type="predicted"/>
<gene>
    <name evidence="2" type="ORF">GCM10009105_20430</name>
</gene>